<evidence type="ECO:0000256" key="2">
    <source>
        <dbReference type="ARBA" id="ARBA00005546"/>
    </source>
</evidence>
<evidence type="ECO:0000256" key="3">
    <source>
        <dbReference type="ARBA" id="ARBA00015316"/>
    </source>
</evidence>
<dbReference type="SUPFAM" id="SSF143870">
    <property type="entry name" value="PF0523-like"/>
    <property type="match status" value="1"/>
</dbReference>
<accession>A0AAD7DR47</accession>
<name>A0AAD7DR47_MYCRO</name>
<comment type="function">
    <text evidence="7">Component of the EKC/KEOPS complex that is required for the formation of a threonylcarbamoyl group on adenosine at position 37 (t(6)A37) in tRNAs that read codons beginning with adenine. The complex is probably involved in the transfer of the threonylcarbamoyl moiety of threonylcarbamoyl-AMP (TC-AMP) to the N6 group of A37. CGI121 acts as an allosteric effector that regulates the t(6)A activity of the complex. The EKC/KEOPS complex also promotes both telomere uncapping and telomere elongation. The complex is required for efficient recruitment of transcriptional coactivators. CGI121 is not required for tRNA modification.</text>
</comment>
<dbReference type="EMBL" id="JARKIE010000037">
    <property type="protein sequence ID" value="KAJ7695735.1"/>
    <property type="molecule type" value="Genomic_DNA"/>
</dbReference>
<gene>
    <name evidence="9" type="ORF">B0H17DRAFT_1131338</name>
</gene>
<dbReference type="InterPro" id="IPR013926">
    <property type="entry name" value="CGI121/TPRKB"/>
</dbReference>
<keyword evidence="9" id="KW-0418">Kinase</keyword>
<keyword evidence="5" id="KW-0819">tRNA processing</keyword>
<keyword evidence="10" id="KW-1185">Reference proteome</keyword>
<keyword evidence="6 8" id="KW-0539">Nucleus</keyword>
<evidence type="ECO:0000313" key="9">
    <source>
        <dbReference type="EMBL" id="KAJ7695735.1"/>
    </source>
</evidence>
<organism evidence="9 10">
    <name type="scientific">Mycena rosella</name>
    <name type="common">Pink bonnet</name>
    <name type="synonym">Agaricus rosellus</name>
    <dbReference type="NCBI Taxonomy" id="1033263"/>
    <lineage>
        <taxon>Eukaryota</taxon>
        <taxon>Fungi</taxon>
        <taxon>Dikarya</taxon>
        <taxon>Basidiomycota</taxon>
        <taxon>Agaricomycotina</taxon>
        <taxon>Agaricomycetes</taxon>
        <taxon>Agaricomycetidae</taxon>
        <taxon>Agaricales</taxon>
        <taxon>Marasmiineae</taxon>
        <taxon>Mycenaceae</taxon>
        <taxon>Mycena</taxon>
    </lineage>
</organism>
<evidence type="ECO:0000256" key="7">
    <source>
        <dbReference type="ARBA" id="ARBA00025043"/>
    </source>
</evidence>
<protein>
    <recommendedName>
        <fullName evidence="4">EKC/KEOPS complex subunit CGI121</fullName>
    </recommendedName>
    <alternativeName>
        <fullName evidence="3">EKC/KEOPS complex subunit cgi121</fullName>
    </alternativeName>
</protein>
<dbReference type="GO" id="GO:0000408">
    <property type="term" value="C:EKC/KEOPS complex"/>
    <property type="evidence" value="ECO:0007669"/>
    <property type="project" value="TreeGrafter"/>
</dbReference>
<evidence type="ECO:0000313" key="10">
    <source>
        <dbReference type="Proteomes" id="UP001221757"/>
    </source>
</evidence>
<keyword evidence="9" id="KW-0808">Transferase</keyword>
<dbReference type="GO" id="GO:0005829">
    <property type="term" value="C:cytosol"/>
    <property type="evidence" value="ECO:0007669"/>
    <property type="project" value="TreeGrafter"/>
</dbReference>
<sequence>MESYQLPQFPAHLSCVHAALYTDVSDADLLRKRLITASTAEGVDGERERDALNFSFIEARLVWLFSITSVNHMRTAVYQALLAASQDSLRTKTVHSEIIWALNPTNNISEAMRRYGVSDTTTALIAVRIAGPEVLATSVEGDMDAVIKGTKASFSALPALTDWAAVKKYHKLGNEAAVRDAKNDLEREHAVVDSIVTSSVAMKSVMA</sequence>
<reference evidence="9" key="1">
    <citation type="submission" date="2023-03" db="EMBL/GenBank/DDBJ databases">
        <title>Massive genome expansion in bonnet fungi (Mycena s.s.) driven by repeated elements and novel gene families across ecological guilds.</title>
        <authorList>
            <consortium name="Lawrence Berkeley National Laboratory"/>
            <person name="Harder C.B."/>
            <person name="Miyauchi S."/>
            <person name="Viragh M."/>
            <person name="Kuo A."/>
            <person name="Thoen E."/>
            <person name="Andreopoulos B."/>
            <person name="Lu D."/>
            <person name="Skrede I."/>
            <person name="Drula E."/>
            <person name="Henrissat B."/>
            <person name="Morin E."/>
            <person name="Kohler A."/>
            <person name="Barry K."/>
            <person name="LaButti K."/>
            <person name="Morin E."/>
            <person name="Salamov A."/>
            <person name="Lipzen A."/>
            <person name="Mereny Z."/>
            <person name="Hegedus B."/>
            <person name="Baldrian P."/>
            <person name="Stursova M."/>
            <person name="Weitz H."/>
            <person name="Taylor A."/>
            <person name="Grigoriev I.V."/>
            <person name="Nagy L.G."/>
            <person name="Martin F."/>
            <person name="Kauserud H."/>
        </authorList>
    </citation>
    <scope>NUCLEOTIDE SEQUENCE</scope>
    <source>
        <strain evidence="9">CBHHK067</strain>
    </source>
</reference>
<dbReference type="PANTHER" id="PTHR15840">
    <property type="entry name" value="CGI-121 FAMILY MEMBER"/>
    <property type="match status" value="1"/>
</dbReference>
<proteinExistence type="inferred from homology"/>
<evidence type="ECO:0000256" key="8">
    <source>
        <dbReference type="RuleBase" id="RU004398"/>
    </source>
</evidence>
<dbReference type="Pfam" id="PF08617">
    <property type="entry name" value="CGI-121"/>
    <property type="match status" value="1"/>
</dbReference>
<dbReference type="PANTHER" id="PTHR15840:SF10">
    <property type="entry name" value="EKC_KEOPS COMPLEX SUBUNIT TPRKB"/>
    <property type="match status" value="1"/>
</dbReference>
<evidence type="ECO:0000256" key="4">
    <source>
        <dbReference type="ARBA" id="ARBA00016009"/>
    </source>
</evidence>
<comment type="caution">
    <text evidence="9">The sequence shown here is derived from an EMBL/GenBank/DDBJ whole genome shotgun (WGS) entry which is preliminary data.</text>
</comment>
<evidence type="ECO:0000256" key="5">
    <source>
        <dbReference type="ARBA" id="ARBA00022694"/>
    </source>
</evidence>
<dbReference type="AlphaFoldDB" id="A0AAD7DR47"/>
<dbReference type="GO" id="GO:0016301">
    <property type="term" value="F:kinase activity"/>
    <property type="evidence" value="ECO:0007669"/>
    <property type="project" value="UniProtKB-KW"/>
</dbReference>
<dbReference type="Gene3D" id="3.30.2380.10">
    <property type="entry name" value="CGI121/TPRKB"/>
    <property type="match status" value="1"/>
</dbReference>
<comment type="similarity">
    <text evidence="2 8">Belongs to the CGI121/TPRKB family.</text>
</comment>
<dbReference type="InterPro" id="IPR036504">
    <property type="entry name" value="CGI121/TPRKB_sf"/>
</dbReference>
<evidence type="ECO:0000256" key="1">
    <source>
        <dbReference type="ARBA" id="ARBA00004123"/>
    </source>
</evidence>
<dbReference type="GO" id="GO:0002949">
    <property type="term" value="P:tRNA threonylcarbamoyladenosine modification"/>
    <property type="evidence" value="ECO:0007669"/>
    <property type="project" value="TreeGrafter"/>
</dbReference>
<dbReference type="Proteomes" id="UP001221757">
    <property type="component" value="Unassembled WGS sequence"/>
</dbReference>
<evidence type="ECO:0000256" key="6">
    <source>
        <dbReference type="ARBA" id="ARBA00023242"/>
    </source>
</evidence>
<dbReference type="GO" id="GO:0005634">
    <property type="term" value="C:nucleus"/>
    <property type="evidence" value="ECO:0007669"/>
    <property type="project" value="UniProtKB-SubCell"/>
</dbReference>
<comment type="subcellular location">
    <subcellularLocation>
        <location evidence="1">Nucleus</location>
    </subcellularLocation>
</comment>